<dbReference type="InterPro" id="IPR036102">
    <property type="entry name" value="OsmC/Ohrsf"/>
</dbReference>
<dbReference type="RefSeq" id="WP_006747794.1">
    <property type="nucleotide sequence ID" value="NZ_CP007029.1"/>
</dbReference>
<dbReference type="InterPro" id="IPR015946">
    <property type="entry name" value="KH_dom-like_a/b"/>
</dbReference>
<dbReference type="PANTHER" id="PTHR39624">
    <property type="entry name" value="PROTEIN INVOLVED IN RIMO-MEDIATED BETA-METHYLTHIOLATION OF RIBOSOMAL PROTEIN S12 YCAO"/>
    <property type="match status" value="1"/>
</dbReference>
<dbReference type="PANTHER" id="PTHR39624:SF2">
    <property type="entry name" value="OSMC-LIKE PROTEIN"/>
    <property type="match status" value="1"/>
</dbReference>
<dbReference type="Proteomes" id="UP000005289">
    <property type="component" value="Chromosome"/>
</dbReference>
<dbReference type="SUPFAM" id="SSF82784">
    <property type="entry name" value="OsmC-like"/>
    <property type="match status" value="1"/>
</dbReference>
<evidence type="ECO:0000313" key="1">
    <source>
        <dbReference type="EMBL" id="AHE98090.1"/>
    </source>
</evidence>
<name>W0DMG8_9GAMM</name>
<dbReference type="STRING" id="713585.THITH_07255"/>
<gene>
    <name evidence="1" type="ORF">THITH_07255</name>
</gene>
<keyword evidence="2" id="KW-1185">Reference proteome</keyword>
<dbReference type="AlphaFoldDB" id="W0DMG8"/>
<dbReference type="Pfam" id="PF02566">
    <property type="entry name" value="OsmC"/>
    <property type="match status" value="1"/>
</dbReference>
<dbReference type="InterPro" id="IPR003718">
    <property type="entry name" value="OsmC/Ohr_fam"/>
</dbReference>
<dbReference type="OrthoDB" id="5783368at2"/>
<reference evidence="1 2" key="1">
    <citation type="submission" date="2013-12" db="EMBL/GenBank/DDBJ databases">
        <authorList>
            <consortium name="DOE Joint Genome Institute"/>
            <person name="Muyzer G."/>
            <person name="Huntemann M."/>
            <person name="Han J."/>
            <person name="Chen A."/>
            <person name="Kyrpides N."/>
            <person name="Mavromatis K."/>
            <person name="Markowitz V."/>
            <person name="Palaniappan K."/>
            <person name="Ivanova N."/>
            <person name="Schaumberg A."/>
            <person name="Pati A."/>
            <person name="Liolios K."/>
            <person name="Nordberg H.P."/>
            <person name="Cantor M.N."/>
            <person name="Hua S.X."/>
            <person name="Woyke T."/>
        </authorList>
    </citation>
    <scope>NUCLEOTIDE SEQUENCE [LARGE SCALE GENOMIC DNA]</scope>
    <source>
        <strain evidence="1 2">ARh 1</strain>
    </source>
</reference>
<sequence length="148" mass="16567">MSDHGDDAASLTLCRTTEGRVRILHPCSADPTGSAGEGQPLGYNPVQHLAIALGCCMTEFARRFLERRGLPQTLIATLDWKLDGRHCRISRMDLTLRLATVLSDEDRHILDRMMNHCPVHQAMHGNVPVHIHLERLDDEGRRLAENDG</sequence>
<dbReference type="EMBL" id="CP007029">
    <property type="protein sequence ID" value="AHE98090.1"/>
    <property type="molecule type" value="Genomic_DNA"/>
</dbReference>
<accession>W0DMG8</accession>
<dbReference type="KEGG" id="tti:THITH_07255"/>
<proteinExistence type="predicted"/>
<organism evidence="1 2">
    <name type="scientific">Thioalkalivibrio paradoxus ARh 1</name>
    <dbReference type="NCBI Taxonomy" id="713585"/>
    <lineage>
        <taxon>Bacteria</taxon>
        <taxon>Pseudomonadati</taxon>
        <taxon>Pseudomonadota</taxon>
        <taxon>Gammaproteobacteria</taxon>
        <taxon>Chromatiales</taxon>
        <taxon>Ectothiorhodospiraceae</taxon>
        <taxon>Thioalkalivibrio</taxon>
    </lineage>
</organism>
<dbReference type="HOGENOM" id="CLU_1758006_0_0_6"/>
<evidence type="ECO:0000313" key="2">
    <source>
        <dbReference type="Proteomes" id="UP000005289"/>
    </source>
</evidence>
<dbReference type="Gene3D" id="3.30.300.20">
    <property type="match status" value="1"/>
</dbReference>
<protein>
    <recommendedName>
        <fullName evidence="3">Osmotically inducible protein OsmC</fullName>
    </recommendedName>
</protein>
<evidence type="ECO:0008006" key="3">
    <source>
        <dbReference type="Google" id="ProtNLM"/>
    </source>
</evidence>